<comment type="similarity">
    <text evidence="1">Belongs to the peptidase C40 family.</text>
</comment>
<protein>
    <submittedName>
        <fullName evidence="9">Tail assembly protein</fullName>
    </submittedName>
</protein>
<reference evidence="9 10" key="1">
    <citation type="submission" date="2018-06" db="EMBL/GenBank/DDBJ databases">
        <authorList>
            <consortium name="Pathogen Informatics"/>
            <person name="Doyle S."/>
        </authorList>
    </citation>
    <scope>NUCLEOTIDE SEQUENCE [LARGE SCALE GENOMIC DNA]</scope>
    <source>
        <strain evidence="9 10">NCTC10801</strain>
    </source>
</reference>
<name>A0A380TZG0_9PAST</name>
<dbReference type="AlphaFoldDB" id="A0A380TZG0"/>
<feature type="domain" description="NlpC/P60" evidence="8">
    <location>
        <begin position="89"/>
        <end position="227"/>
    </location>
</feature>
<dbReference type="OrthoDB" id="1494599at2"/>
<keyword evidence="5" id="KW-0788">Thiol protease</keyword>
<evidence type="ECO:0000256" key="1">
    <source>
        <dbReference type="ARBA" id="ARBA00007074"/>
    </source>
</evidence>
<evidence type="ECO:0000256" key="6">
    <source>
        <dbReference type="ARBA" id="ARBA00022833"/>
    </source>
</evidence>
<dbReference type="PANTHER" id="PTHR34858">
    <property type="entry name" value="CYSO-CYSTEINE PEPTIDASE"/>
    <property type="match status" value="1"/>
</dbReference>
<dbReference type="InterPro" id="IPR028090">
    <property type="entry name" value="JAB_dom_prok"/>
</dbReference>
<evidence type="ECO:0000256" key="2">
    <source>
        <dbReference type="ARBA" id="ARBA00022670"/>
    </source>
</evidence>
<evidence type="ECO:0000256" key="7">
    <source>
        <dbReference type="ARBA" id="ARBA00023049"/>
    </source>
</evidence>
<dbReference type="SUPFAM" id="SSF54001">
    <property type="entry name" value="Cysteine proteinases"/>
    <property type="match status" value="1"/>
</dbReference>
<dbReference type="GO" id="GO:0006508">
    <property type="term" value="P:proteolysis"/>
    <property type="evidence" value="ECO:0007669"/>
    <property type="project" value="UniProtKB-KW"/>
</dbReference>
<dbReference type="InterPro" id="IPR038765">
    <property type="entry name" value="Papain-like_cys_pep_sf"/>
</dbReference>
<dbReference type="Pfam" id="PF14464">
    <property type="entry name" value="Prok-JAB"/>
    <property type="match status" value="1"/>
</dbReference>
<keyword evidence="7" id="KW-0482">Metalloprotease</keyword>
<evidence type="ECO:0000313" key="10">
    <source>
        <dbReference type="Proteomes" id="UP000254649"/>
    </source>
</evidence>
<dbReference type="Gene3D" id="3.40.140.10">
    <property type="entry name" value="Cytidine Deaminase, domain 2"/>
    <property type="match status" value="1"/>
</dbReference>
<dbReference type="GO" id="GO:0008235">
    <property type="term" value="F:metalloexopeptidase activity"/>
    <property type="evidence" value="ECO:0007669"/>
    <property type="project" value="TreeGrafter"/>
</dbReference>
<sequence length="245" mass="28504">MKIEHQIIDYALKHEPQEICGFVVFDGKENQFIICENQAIDPTEYFEISDEDYLRAEKCGQIVAIVHSHPELNGSAVLSTQDRQMQVQTGLEWWLVHNKTQSLKKFRNVPHLLGREFDHGIMDCYTLYRDAYMLAGYEMDEFERTNDWWDNGENLYLDNIQGQGFVRVEDPQLGDVILIQIAADVPNHAAIYLGDQMVLHHSPNRLSKRDLYNGYWLKHTHSIWRHKNAANLDFNGILNDLAVTD</sequence>
<dbReference type="CDD" id="cd08073">
    <property type="entry name" value="MPN_NLPC_P60"/>
    <property type="match status" value="1"/>
</dbReference>
<evidence type="ECO:0000259" key="8">
    <source>
        <dbReference type="PROSITE" id="PS51935"/>
    </source>
</evidence>
<evidence type="ECO:0000256" key="4">
    <source>
        <dbReference type="ARBA" id="ARBA00022801"/>
    </source>
</evidence>
<keyword evidence="4" id="KW-0378">Hydrolase</keyword>
<gene>
    <name evidence="9" type="ORF">NCTC10801_01985</name>
</gene>
<dbReference type="PANTHER" id="PTHR34858:SF1">
    <property type="entry name" value="CYSO-CYSTEINE PEPTIDASE"/>
    <property type="match status" value="1"/>
</dbReference>
<dbReference type="Proteomes" id="UP000254649">
    <property type="component" value="Unassembled WGS sequence"/>
</dbReference>
<evidence type="ECO:0000313" key="9">
    <source>
        <dbReference type="EMBL" id="SUT93605.1"/>
    </source>
</evidence>
<dbReference type="InterPro" id="IPR051929">
    <property type="entry name" value="VirAsm_ModProt"/>
</dbReference>
<dbReference type="GO" id="GO:0008270">
    <property type="term" value="F:zinc ion binding"/>
    <property type="evidence" value="ECO:0007669"/>
    <property type="project" value="TreeGrafter"/>
</dbReference>
<keyword evidence="6" id="KW-0862">Zinc</keyword>
<dbReference type="GO" id="GO:0008234">
    <property type="term" value="F:cysteine-type peptidase activity"/>
    <property type="evidence" value="ECO:0007669"/>
    <property type="project" value="UniProtKB-KW"/>
</dbReference>
<keyword evidence="3" id="KW-0479">Metal-binding</keyword>
<proteinExistence type="inferred from homology"/>
<dbReference type="Pfam" id="PF00877">
    <property type="entry name" value="NLPC_P60"/>
    <property type="match status" value="1"/>
</dbReference>
<accession>A0A380TZG0</accession>
<dbReference type="EMBL" id="UFRQ01000003">
    <property type="protein sequence ID" value="SUT93605.1"/>
    <property type="molecule type" value="Genomic_DNA"/>
</dbReference>
<evidence type="ECO:0000256" key="3">
    <source>
        <dbReference type="ARBA" id="ARBA00022723"/>
    </source>
</evidence>
<evidence type="ECO:0000256" key="5">
    <source>
        <dbReference type="ARBA" id="ARBA00022807"/>
    </source>
</evidence>
<dbReference type="InterPro" id="IPR000064">
    <property type="entry name" value="NLP_P60_dom"/>
</dbReference>
<organism evidence="9 10">
    <name type="scientific">[Actinobacillus] rossii</name>
    <dbReference type="NCBI Taxonomy" id="123820"/>
    <lineage>
        <taxon>Bacteria</taxon>
        <taxon>Pseudomonadati</taxon>
        <taxon>Pseudomonadota</taxon>
        <taxon>Gammaproteobacteria</taxon>
        <taxon>Pasteurellales</taxon>
        <taxon>Pasteurellaceae</taxon>
    </lineage>
</organism>
<dbReference type="SUPFAM" id="SSF102712">
    <property type="entry name" value="JAB1/MPN domain"/>
    <property type="match status" value="1"/>
</dbReference>
<dbReference type="PROSITE" id="PS51935">
    <property type="entry name" value="NLPC_P60"/>
    <property type="match status" value="1"/>
</dbReference>
<keyword evidence="2" id="KW-0645">Protease</keyword>
<keyword evidence="10" id="KW-1185">Reference proteome</keyword>